<reference evidence="3" key="1">
    <citation type="submission" date="2013-09" db="EMBL/GenBank/DDBJ databases">
        <title>The Genome Sequence of Anopheles maculatus species B.</title>
        <authorList>
            <consortium name="The Broad Institute Genomics Platform"/>
            <person name="Neafsey D.E."/>
            <person name="Besansky N."/>
            <person name="Howell P."/>
            <person name="Walton C."/>
            <person name="Young S.K."/>
            <person name="Zeng Q."/>
            <person name="Gargeya S."/>
            <person name="Fitzgerald M."/>
            <person name="Haas B."/>
            <person name="Abouelleil A."/>
            <person name="Allen A.W."/>
            <person name="Alvarado L."/>
            <person name="Arachchi H.M."/>
            <person name="Berlin A.M."/>
            <person name="Chapman S.B."/>
            <person name="Gainer-Dewar J."/>
            <person name="Goldberg J."/>
            <person name="Griggs A."/>
            <person name="Gujja S."/>
            <person name="Hansen M."/>
            <person name="Howarth C."/>
            <person name="Imamovic A."/>
            <person name="Ireland A."/>
            <person name="Larimer J."/>
            <person name="McCowan C."/>
            <person name="Murphy C."/>
            <person name="Pearson M."/>
            <person name="Poon T.W."/>
            <person name="Priest M."/>
            <person name="Roberts A."/>
            <person name="Saif S."/>
            <person name="Shea T."/>
            <person name="Sisk P."/>
            <person name="Sykes S."/>
            <person name="Wortman J."/>
            <person name="Nusbaum C."/>
            <person name="Birren B."/>
        </authorList>
    </citation>
    <scope>NUCLEOTIDE SEQUENCE [LARGE SCALE GENOMIC DNA]</scope>
    <source>
        <strain evidence="3">maculatus3</strain>
    </source>
</reference>
<dbReference type="AlphaFoldDB" id="A0A182SBK0"/>
<feature type="signal peptide" evidence="1">
    <location>
        <begin position="1"/>
        <end position="19"/>
    </location>
</feature>
<keyword evidence="1" id="KW-0732">Signal</keyword>
<dbReference type="Proteomes" id="UP000075901">
    <property type="component" value="Unassembled WGS sequence"/>
</dbReference>
<evidence type="ECO:0000313" key="2">
    <source>
        <dbReference type="EnsemblMetazoa" id="AMAM003486-PA"/>
    </source>
</evidence>
<proteinExistence type="predicted"/>
<protein>
    <recommendedName>
        <fullName evidence="4">13.3 kDa salivary protein</fullName>
    </recommendedName>
</protein>
<keyword evidence="3" id="KW-1185">Reference proteome</keyword>
<evidence type="ECO:0000256" key="1">
    <source>
        <dbReference type="SAM" id="SignalP"/>
    </source>
</evidence>
<dbReference type="EnsemblMetazoa" id="AMAM003486-RA">
    <property type="protein sequence ID" value="AMAM003486-PA"/>
    <property type="gene ID" value="AMAM003486"/>
</dbReference>
<evidence type="ECO:0008006" key="4">
    <source>
        <dbReference type="Google" id="ProtNLM"/>
    </source>
</evidence>
<evidence type="ECO:0000313" key="3">
    <source>
        <dbReference type="Proteomes" id="UP000075901"/>
    </source>
</evidence>
<dbReference type="VEuPathDB" id="VectorBase:AMAM003486"/>
<reference evidence="2" key="2">
    <citation type="submission" date="2020-05" db="UniProtKB">
        <authorList>
            <consortium name="EnsemblMetazoa"/>
        </authorList>
    </citation>
    <scope>IDENTIFICATION</scope>
    <source>
        <strain evidence="2">maculatus3</strain>
    </source>
</reference>
<organism evidence="2 3">
    <name type="scientific">Anopheles maculatus</name>
    <dbReference type="NCBI Taxonomy" id="74869"/>
    <lineage>
        <taxon>Eukaryota</taxon>
        <taxon>Metazoa</taxon>
        <taxon>Ecdysozoa</taxon>
        <taxon>Arthropoda</taxon>
        <taxon>Hexapoda</taxon>
        <taxon>Insecta</taxon>
        <taxon>Pterygota</taxon>
        <taxon>Neoptera</taxon>
        <taxon>Endopterygota</taxon>
        <taxon>Diptera</taxon>
        <taxon>Nematocera</taxon>
        <taxon>Culicoidea</taxon>
        <taxon>Culicidae</taxon>
        <taxon>Anophelinae</taxon>
        <taxon>Anopheles</taxon>
        <taxon>Anopheles maculatus group</taxon>
    </lineage>
</organism>
<feature type="chain" id="PRO_5008135688" description="13.3 kDa salivary protein" evidence="1">
    <location>
        <begin position="20"/>
        <end position="141"/>
    </location>
</feature>
<name>A0A182SBK0_9DIPT</name>
<sequence>MKFLVLSVFLCVFVTASTAQTTKSPAIVRMQTALGSMLSVVRDISVATSALIKNTDDSVALNAAYSAAEELYQLFPTFGTANSSSLPLPSRTRLTNAFSAFQDAVGAWEAALDGRTAANLTTTFQNFQKEFLNLAGVVYTL</sequence>
<accession>A0A182SBK0</accession>